<dbReference type="GO" id="GO:0003677">
    <property type="term" value="F:DNA binding"/>
    <property type="evidence" value="ECO:0007669"/>
    <property type="project" value="InterPro"/>
</dbReference>
<evidence type="ECO:0000256" key="1">
    <source>
        <dbReference type="ARBA" id="ARBA00010641"/>
    </source>
</evidence>
<dbReference type="Gene3D" id="1.10.1740.10">
    <property type="match status" value="1"/>
</dbReference>
<dbReference type="InterPro" id="IPR007627">
    <property type="entry name" value="RNA_pol_sigma70_r2"/>
</dbReference>
<feature type="domain" description="RNA polymerase sigma factor 70 region 4 type 2" evidence="7">
    <location>
        <begin position="134"/>
        <end position="185"/>
    </location>
</feature>
<reference evidence="8 9" key="1">
    <citation type="submission" date="2018-03" db="EMBL/GenBank/DDBJ databases">
        <title>Genomic Encyclopedia of Archaeal and Bacterial Type Strains, Phase II (KMG-II): from individual species to whole genera.</title>
        <authorList>
            <person name="Goeker M."/>
        </authorList>
    </citation>
    <scope>NUCLEOTIDE SEQUENCE [LARGE SCALE GENOMIC DNA]</scope>
    <source>
        <strain evidence="8 9">DSM 44889</strain>
    </source>
</reference>
<dbReference type="InterPro" id="IPR039425">
    <property type="entry name" value="RNA_pol_sigma-70-like"/>
</dbReference>
<comment type="caution">
    <text evidence="8">The sequence shown here is derived from an EMBL/GenBank/DDBJ whole genome shotgun (WGS) entry which is preliminary data.</text>
</comment>
<evidence type="ECO:0000256" key="2">
    <source>
        <dbReference type="ARBA" id="ARBA00023015"/>
    </source>
</evidence>
<sequence length="220" mass="23775">MTGEGASRGDAPGDALAAAMARVALGDRDAFAEVYDAMAPKVLGVTRAVLRNPSLAEEVAQEVMVELWRQAGRFDPSAGSVGAWAATIAHRRAVDRVRSVRAREDREDRVAAGENRTAYDEVSEQVLQHDDETRVRAALGGLTELQRETVLLAYWGGRTSTEISQRLGVPVPTVKTRLRDGLARLRADMSRQDADLPGPTAAGAPSGRSERSQRSVRRTT</sequence>
<name>A0A316A7W8_9ACTN</name>
<gene>
    <name evidence="8" type="ORF">BXY45_11387</name>
</gene>
<feature type="domain" description="RNA polymerase sigma-70 region 2" evidence="6">
    <location>
        <begin position="35"/>
        <end position="101"/>
    </location>
</feature>
<keyword evidence="9" id="KW-1185">Reference proteome</keyword>
<dbReference type="InterPro" id="IPR013324">
    <property type="entry name" value="RNA_pol_sigma_r3/r4-like"/>
</dbReference>
<dbReference type="AlphaFoldDB" id="A0A316A7W8"/>
<dbReference type="GO" id="GO:0016987">
    <property type="term" value="F:sigma factor activity"/>
    <property type="evidence" value="ECO:0007669"/>
    <property type="project" value="UniProtKB-KW"/>
</dbReference>
<evidence type="ECO:0000313" key="9">
    <source>
        <dbReference type="Proteomes" id="UP000245469"/>
    </source>
</evidence>
<proteinExistence type="inferred from homology"/>
<dbReference type="SUPFAM" id="SSF88659">
    <property type="entry name" value="Sigma3 and sigma4 domains of RNA polymerase sigma factors"/>
    <property type="match status" value="1"/>
</dbReference>
<dbReference type="Gene3D" id="1.10.10.10">
    <property type="entry name" value="Winged helix-like DNA-binding domain superfamily/Winged helix DNA-binding domain"/>
    <property type="match status" value="1"/>
</dbReference>
<dbReference type="PANTHER" id="PTHR43133">
    <property type="entry name" value="RNA POLYMERASE ECF-TYPE SIGMA FACTO"/>
    <property type="match status" value="1"/>
</dbReference>
<evidence type="ECO:0000259" key="6">
    <source>
        <dbReference type="Pfam" id="PF04542"/>
    </source>
</evidence>
<dbReference type="GO" id="GO:0006352">
    <property type="term" value="P:DNA-templated transcription initiation"/>
    <property type="evidence" value="ECO:0007669"/>
    <property type="project" value="InterPro"/>
</dbReference>
<feature type="region of interest" description="Disordered" evidence="5">
    <location>
        <begin position="188"/>
        <end position="220"/>
    </location>
</feature>
<dbReference type="NCBIfam" id="NF007228">
    <property type="entry name" value="PRK09646.1"/>
    <property type="match status" value="1"/>
</dbReference>
<evidence type="ECO:0000313" key="8">
    <source>
        <dbReference type="EMBL" id="PWJ53328.1"/>
    </source>
</evidence>
<dbReference type="InterPro" id="IPR014284">
    <property type="entry name" value="RNA_pol_sigma-70_dom"/>
</dbReference>
<accession>A0A316A7W8</accession>
<comment type="similarity">
    <text evidence="1">Belongs to the sigma-70 factor family. ECF subfamily.</text>
</comment>
<dbReference type="InterPro" id="IPR036388">
    <property type="entry name" value="WH-like_DNA-bd_sf"/>
</dbReference>
<dbReference type="PANTHER" id="PTHR43133:SF66">
    <property type="entry name" value="ECF RNA POLYMERASE SIGMA FACTOR SIGK"/>
    <property type="match status" value="1"/>
</dbReference>
<dbReference type="EMBL" id="QGDQ01000013">
    <property type="protein sequence ID" value="PWJ53328.1"/>
    <property type="molecule type" value="Genomic_DNA"/>
</dbReference>
<evidence type="ECO:0000256" key="5">
    <source>
        <dbReference type="SAM" id="MobiDB-lite"/>
    </source>
</evidence>
<dbReference type="InterPro" id="IPR013249">
    <property type="entry name" value="RNA_pol_sigma70_r4_t2"/>
</dbReference>
<dbReference type="SUPFAM" id="SSF88946">
    <property type="entry name" value="Sigma2 domain of RNA polymerase sigma factors"/>
    <property type="match status" value="1"/>
</dbReference>
<evidence type="ECO:0000256" key="4">
    <source>
        <dbReference type="ARBA" id="ARBA00023163"/>
    </source>
</evidence>
<keyword evidence="3" id="KW-0731">Sigma factor</keyword>
<organism evidence="8 9">
    <name type="scientific">Quadrisphaera granulorum</name>
    <dbReference type="NCBI Taxonomy" id="317664"/>
    <lineage>
        <taxon>Bacteria</taxon>
        <taxon>Bacillati</taxon>
        <taxon>Actinomycetota</taxon>
        <taxon>Actinomycetes</taxon>
        <taxon>Kineosporiales</taxon>
        <taxon>Kineosporiaceae</taxon>
        <taxon>Quadrisphaera</taxon>
    </lineage>
</organism>
<evidence type="ECO:0000256" key="3">
    <source>
        <dbReference type="ARBA" id="ARBA00023082"/>
    </source>
</evidence>
<keyword evidence="2" id="KW-0805">Transcription regulation</keyword>
<evidence type="ECO:0000259" key="7">
    <source>
        <dbReference type="Pfam" id="PF08281"/>
    </source>
</evidence>
<dbReference type="InterPro" id="IPR013325">
    <property type="entry name" value="RNA_pol_sigma_r2"/>
</dbReference>
<dbReference type="CDD" id="cd06171">
    <property type="entry name" value="Sigma70_r4"/>
    <property type="match status" value="1"/>
</dbReference>
<dbReference type="Pfam" id="PF08281">
    <property type="entry name" value="Sigma70_r4_2"/>
    <property type="match status" value="1"/>
</dbReference>
<dbReference type="RefSeq" id="WP_245961771.1">
    <property type="nucleotide sequence ID" value="NZ_QGDQ01000013.1"/>
</dbReference>
<dbReference type="NCBIfam" id="TIGR02937">
    <property type="entry name" value="sigma70-ECF"/>
    <property type="match status" value="1"/>
</dbReference>
<dbReference type="Pfam" id="PF04542">
    <property type="entry name" value="Sigma70_r2"/>
    <property type="match status" value="1"/>
</dbReference>
<keyword evidence="4" id="KW-0804">Transcription</keyword>
<protein>
    <submittedName>
        <fullName evidence="8">RNA polymerase sigma-70 factor (ECF subfamily)</fullName>
    </submittedName>
</protein>
<dbReference type="Proteomes" id="UP000245469">
    <property type="component" value="Unassembled WGS sequence"/>
</dbReference>